<accession>A0ABN9QQ89</accession>
<organism evidence="1 2">
    <name type="scientific">Prorocentrum cordatum</name>
    <dbReference type="NCBI Taxonomy" id="2364126"/>
    <lineage>
        <taxon>Eukaryota</taxon>
        <taxon>Sar</taxon>
        <taxon>Alveolata</taxon>
        <taxon>Dinophyceae</taxon>
        <taxon>Prorocentrales</taxon>
        <taxon>Prorocentraceae</taxon>
        <taxon>Prorocentrum</taxon>
    </lineage>
</organism>
<evidence type="ECO:0000313" key="2">
    <source>
        <dbReference type="Proteomes" id="UP001189429"/>
    </source>
</evidence>
<gene>
    <name evidence="1" type="ORF">PCOR1329_LOCUS13454</name>
</gene>
<evidence type="ECO:0000313" key="1">
    <source>
        <dbReference type="EMBL" id="CAK0807622.1"/>
    </source>
</evidence>
<reference evidence="1" key="1">
    <citation type="submission" date="2023-10" db="EMBL/GenBank/DDBJ databases">
        <authorList>
            <person name="Chen Y."/>
            <person name="Shah S."/>
            <person name="Dougan E. K."/>
            <person name="Thang M."/>
            <person name="Chan C."/>
        </authorList>
    </citation>
    <scope>NUCLEOTIDE SEQUENCE [LARGE SCALE GENOMIC DNA]</scope>
</reference>
<keyword evidence="2" id="KW-1185">Reference proteome</keyword>
<dbReference type="EMBL" id="CAUYUJ010003972">
    <property type="protein sequence ID" value="CAK0807622.1"/>
    <property type="molecule type" value="Genomic_DNA"/>
</dbReference>
<protein>
    <submittedName>
        <fullName evidence="1">Uncharacterized protein</fullName>
    </submittedName>
</protein>
<name>A0ABN9QQ89_9DINO</name>
<comment type="caution">
    <text evidence="1">The sequence shown here is derived from an EMBL/GenBank/DDBJ whole genome shotgun (WGS) entry which is preliminary data.</text>
</comment>
<sequence length="302" mass="31510">GAARAAGSGCCSWPRSRCCSCDFAGGFIEGAVCCCGPSVRTGIAAAVECFKIQRPTPIHLRRAACYGRCQDLDRSRSWNKSPAQCPALAQGPAGSLGLVACAVQWRSSQGRRVVSATPEVGTRRAELRGVLGRSFVLALRSKCSGALADQSMEYCVGFPSSLSLRTLAQRKLAEGESRASDKASACGAHSSRFGRVCCIHPPMLSWMTVRIGSLGKLSPLPSPPGFADRSLSLSSPSPPRGGFSAPCLAHSSTSLPVWSARCLLAFAAEGCSWPARARLPCATACFLQTGSLPALQGSNARG</sequence>
<proteinExistence type="predicted"/>
<dbReference type="Proteomes" id="UP001189429">
    <property type="component" value="Unassembled WGS sequence"/>
</dbReference>
<feature type="non-terminal residue" evidence="1">
    <location>
        <position position="1"/>
    </location>
</feature>
<feature type="non-terminal residue" evidence="1">
    <location>
        <position position="302"/>
    </location>
</feature>